<gene>
    <name evidence="2" type="ORF">C3B51_05725</name>
</gene>
<protein>
    <submittedName>
        <fullName evidence="2">Uncharacterized protein</fullName>
    </submittedName>
</protein>
<evidence type="ECO:0000313" key="2">
    <source>
        <dbReference type="EMBL" id="RZM83775.1"/>
    </source>
</evidence>
<name>A0A4Q7EKN6_9GAMM</name>
<sequence length="114" mass="12709">MKKLIFGCALLMAGQAQAAWITVSGKVKDVNIYSSRDTILVTLDSVTSDINTSCSNKRTLAVSYNLPTERRNRMYSMLLSRQAAGKNVNLTYESTSCEPWDSNSSVYSRIVRMN</sequence>
<dbReference type="Proteomes" id="UP000292345">
    <property type="component" value="Unassembled WGS sequence"/>
</dbReference>
<organism evidence="2 3">
    <name type="scientific">Pseudoalteromonas rubra</name>
    <dbReference type="NCBI Taxonomy" id="43658"/>
    <lineage>
        <taxon>Bacteria</taxon>
        <taxon>Pseudomonadati</taxon>
        <taxon>Pseudomonadota</taxon>
        <taxon>Gammaproteobacteria</taxon>
        <taxon>Alteromonadales</taxon>
        <taxon>Pseudoalteromonadaceae</taxon>
        <taxon>Pseudoalteromonas</taxon>
    </lineage>
</organism>
<dbReference type="EMBL" id="PPUZ01000015">
    <property type="protein sequence ID" value="RZM83775.1"/>
    <property type="molecule type" value="Genomic_DNA"/>
</dbReference>
<evidence type="ECO:0000313" key="3">
    <source>
        <dbReference type="Proteomes" id="UP000292345"/>
    </source>
</evidence>
<keyword evidence="1" id="KW-0732">Signal</keyword>
<comment type="caution">
    <text evidence="2">The sequence shown here is derived from an EMBL/GenBank/DDBJ whole genome shotgun (WGS) entry which is preliminary data.</text>
</comment>
<reference evidence="2 3" key="1">
    <citation type="submission" date="2018-01" db="EMBL/GenBank/DDBJ databases">
        <title>Co-occurrence of chitin degradation, pigmentation and bioactivity in marine Pseudoalteromonas.</title>
        <authorList>
            <person name="Paulsen S."/>
            <person name="Gram L."/>
            <person name="Machado H."/>
        </authorList>
    </citation>
    <scope>NUCLEOTIDE SEQUENCE [LARGE SCALE GENOMIC DNA]</scope>
    <source>
        <strain evidence="2 3">S1946</strain>
    </source>
</reference>
<dbReference type="AlphaFoldDB" id="A0A4Q7EKN6"/>
<feature type="signal peptide" evidence="1">
    <location>
        <begin position="1"/>
        <end position="18"/>
    </location>
</feature>
<accession>A0A4Q7EKN6</accession>
<feature type="chain" id="PRO_5020824178" evidence="1">
    <location>
        <begin position="19"/>
        <end position="114"/>
    </location>
</feature>
<evidence type="ECO:0000256" key="1">
    <source>
        <dbReference type="SAM" id="SignalP"/>
    </source>
</evidence>
<proteinExistence type="predicted"/>
<dbReference type="RefSeq" id="WP_125720000.1">
    <property type="nucleotide sequence ID" value="NZ_PPUZ01000015.1"/>
</dbReference>